<gene>
    <name evidence="1" type="ORF">GIL414_LOCUS44995</name>
</gene>
<dbReference type="EMBL" id="CAJOBJ010137237">
    <property type="protein sequence ID" value="CAF4747318.1"/>
    <property type="molecule type" value="Genomic_DNA"/>
</dbReference>
<proteinExistence type="predicted"/>
<evidence type="ECO:0000313" key="2">
    <source>
        <dbReference type="Proteomes" id="UP000681720"/>
    </source>
</evidence>
<accession>A0A8S3AX37</accession>
<name>A0A8S3AX37_9BILA</name>
<comment type="caution">
    <text evidence="1">The sequence shown here is derived from an EMBL/GenBank/DDBJ whole genome shotgun (WGS) entry which is preliminary data.</text>
</comment>
<feature type="non-terminal residue" evidence="1">
    <location>
        <position position="1"/>
    </location>
</feature>
<sequence>DIESRLDNNNKVNTTLTQQADYDMIKMKLKQIENIGDMIDQLDVAQLVARHICTRYRSQLICLKPNYDDIADYENDEEQSSGSPWCCFSRGGVFSPTASKFSYDKDTFQRIVTFAIAFIIETLNTETIRVSSNEISSRKDALATTLVLIISRAHSNLDSSYHDRSTNIPIDSIAFVKMWEDSHRKIDENTLPKAWNLYEFFRAPGIYYYSNGDTGRVSYYGADISMITSLYGYRLGTQEEVQILKKLNQKNK</sequence>
<dbReference type="Proteomes" id="UP000681720">
    <property type="component" value="Unassembled WGS sequence"/>
</dbReference>
<reference evidence="1" key="1">
    <citation type="submission" date="2021-02" db="EMBL/GenBank/DDBJ databases">
        <authorList>
            <person name="Nowell W R."/>
        </authorList>
    </citation>
    <scope>NUCLEOTIDE SEQUENCE</scope>
</reference>
<evidence type="ECO:0000313" key="1">
    <source>
        <dbReference type="EMBL" id="CAF4747318.1"/>
    </source>
</evidence>
<organism evidence="1 2">
    <name type="scientific">Rotaria magnacalcarata</name>
    <dbReference type="NCBI Taxonomy" id="392030"/>
    <lineage>
        <taxon>Eukaryota</taxon>
        <taxon>Metazoa</taxon>
        <taxon>Spiralia</taxon>
        <taxon>Gnathifera</taxon>
        <taxon>Rotifera</taxon>
        <taxon>Eurotatoria</taxon>
        <taxon>Bdelloidea</taxon>
        <taxon>Philodinida</taxon>
        <taxon>Philodinidae</taxon>
        <taxon>Rotaria</taxon>
    </lineage>
</organism>
<protein>
    <submittedName>
        <fullName evidence="1">Uncharacterized protein</fullName>
    </submittedName>
</protein>
<dbReference type="AlphaFoldDB" id="A0A8S3AX37"/>